<gene>
    <name evidence="2" type="ORF">IM700_002370</name>
</gene>
<dbReference type="RefSeq" id="WP_155608245.1">
    <property type="nucleotide sequence ID" value="NZ_JADCNN020000002.1"/>
</dbReference>
<evidence type="ECO:0000256" key="1">
    <source>
        <dbReference type="SAM" id="SignalP"/>
    </source>
</evidence>
<accession>A0ABS2H1C6</accession>
<name>A0ABS2H1C6_9BACL</name>
<dbReference type="Proteomes" id="UP001516620">
    <property type="component" value="Unassembled WGS sequence"/>
</dbReference>
<comment type="caution">
    <text evidence="2">The sequence shown here is derived from an EMBL/GenBank/DDBJ whole genome shotgun (WGS) entry which is preliminary data.</text>
</comment>
<organism evidence="2 3">
    <name type="scientific">Paenibacillus rhizolycopersici</name>
    <dbReference type="NCBI Taxonomy" id="2780073"/>
    <lineage>
        <taxon>Bacteria</taxon>
        <taxon>Bacillati</taxon>
        <taxon>Bacillota</taxon>
        <taxon>Bacilli</taxon>
        <taxon>Bacillales</taxon>
        <taxon>Paenibacillaceae</taxon>
        <taxon>Paenibacillus</taxon>
    </lineage>
</organism>
<feature type="chain" id="PRO_5046306313" evidence="1">
    <location>
        <begin position="19"/>
        <end position="302"/>
    </location>
</feature>
<protein>
    <submittedName>
        <fullName evidence="2">FMN-binding protein</fullName>
    </submittedName>
</protein>
<keyword evidence="1" id="KW-0732">Signal</keyword>
<dbReference type="Gene3D" id="3.90.1010.20">
    <property type="match status" value="2"/>
</dbReference>
<proteinExistence type="predicted"/>
<evidence type="ECO:0000313" key="2">
    <source>
        <dbReference type="EMBL" id="MBM6994503.1"/>
    </source>
</evidence>
<sequence>MKKASIILSSALLLGVLAGCGSNNDANNANTAEPANNAAATNETNAGSNNAAAEQGKYQDGVYFAKGEVDAESGWQSYVTLTVSGGKITEAKWNGLSEKAPVDKVTYSKEGKYGMKAGGASSEWHEQAEKVEQFLIEKQDPKAVTLNDEGKTDAISGVSVHVSEFFNLADQALAAGPVEAGPYKDGTYHAEGAAFDEHSGWKDTVDVVVAAGKIVKVNFSGVNDKGEDKKQYSIDGKYGMKAGGAQAEWHEEAAKAEAYLVEKQDPASVTFNAEGKTDAIAGASITLQPFFELVTKALESAK</sequence>
<evidence type="ECO:0000313" key="3">
    <source>
        <dbReference type="Proteomes" id="UP001516620"/>
    </source>
</evidence>
<dbReference type="EMBL" id="JADCNN020000002">
    <property type="protein sequence ID" value="MBM6994503.1"/>
    <property type="molecule type" value="Genomic_DNA"/>
</dbReference>
<dbReference type="PROSITE" id="PS51257">
    <property type="entry name" value="PROKAR_LIPOPROTEIN"/>
    <property type="match status" value="1"/>
</dbReference>
<feature type="signal peptide" evidence="1">
    <location>
        <begin position="1"/>
        <end position="18"/>
    </location>
</feature>
<reference evidence="2 3" key="1">
    <citation type="submission" date="2021-01" db="EMBL/GenBank/DDBJ databases">
        <title>Paenibacillus sp.nov. isolated from the rhizosphere soil of tomato plant.</title>
        <authorList>
            <person name="Thin K.K."/>
            <person name="Zhang X."/>
            <person name="He S."/>
        </authorList>
    </citation>
    <scope>NUCLEOTIDE SEQUENCE [LARGE SCALE GENOMIC DNA]</scope>
    <source>
        <strain evidence="2 3">DXFW5</strain>
    </source>
</reference>
<keyword evidence="3" id="KW-1185">Reference proteome</keyword>